<feature type="binding site" evidence="9">
    <location>
        <position position="130"/>
    </location>
    <ligand>
        <name>Mg(2+)</name>
        <dbReference type="ChEBI" id="CHEBI:18420"/>
        <note>catalytic</note>
    </ligand>
</feature>
<gene>
    <name evidence="14" type="ORF">EXM22_08545</name>
</gene>
<dbReference type="CDD" id="cd00091">
    <property type="entry name" value="NUC"/>
    <property type="match status" value="1"/>
</dbReference>
<comment type="cofactor">
    <cofactor evidence="1 10">
        <name>Mg(2+)</name>
        <dbReference type="ChEBI" id="CHEBI:18420"/>
    </cofactor>
</comment>
<dbReference type="AlphaFoldDB" id="A0A5C1QSC9"/>
<name>A0A5C1QSC9_9SPIO</name>
<protein>
    <recommendedName>
        <fullName evidence="10">Endonuclease</fullName>
        <ecNumber evidence="10">3.1.30.-</ecNumber>
    </recommendedName>
</protein>
<dbReference type="SMART" id="SM00892">
    <property type="entry name" value="Endonuclease_NS"/>
    <property type="match status" value="1"/>
</dbReference>
<dbReference type="InterPro" id="IPR001604">
    <property type="entry name" value="Endo_G_ENPP1-like_dom"/>
</dbReference>
<proteinExistence type="inferred from homology"/>
<dbReference type="GO" id="GO:0004519">
    <property type="term" value="F:endonuclease activity"/>
    <property type="evidence" value="ECO:0007669"/>
    <property type="project" value="UniProtKB-UniRule"/>
</dbReference>
<dbReference type="Proteomes" id="UP000324209">
    <property type="component" value="Chromosome"/>
</dbReference>
<feature type="domain" description="DNA/RNA non-specific endonuclease/pyrophosphatase/phosphodiesterase" evidence="13">
    <location>
        <begin position="37"/>
        <end position="231"/>
    </location>
</feature>
<dbReference type="InterPro" id="IPR018524">
    <property type="entry name" value="DNA/RNA_endonuclease_AS"/>
</dbReference>
<dbReference type="InterPro" id="IPR020821">
    <property type="entry name" value="ENPP1-3/EXOG-like_nuc-like"/>
</dbReference>
<feature type="signal peptide" evidence="11">
    <location>
        <begin position="1"/>
        <end position="20"/>
    </location>
</feature>
<evidence type="ECO:0000313" key="15">
    <source>
        <dbReference type="Proteomes" id="UP000324209"/>
    </source>
</evidence>
<evidence type="ECO:0000256" key="5">
    <source>
        <dbReference type="ARBA" id="ARBA00022759"/>
    </source>
</evidence>
<organism evidence="14 15">
    <name type="scientific">Oceanispirochaeta crateris</name>
    <dbReference type="NCBI Taxonomy" id="2518645"/>
    <lineage>
        <taxon>Bacteria</taxon>
        <taxon>Pseudomonadati</taxon>
        <taxon>Spirochaetota</taxon>
        <taxon>Spirochaetia</taxon>
        <taxon>Spirochaetales</taxon>
        <taxon>Spirochaetaceae</taxon>
        <taxon>Oceanispirochaeta</taxon>
    </lineage>
</organism>
<dbReference type="GO" id="GO:0046872">
    <property type="term" value="F:metal ion binding"/>
    <property type="evidence" value="ECO:0007669"/>
    <property type="project" value="UniProtKB-KW"/>
</dbReference>
<dbReference type="GO" id="GO:0003676">
    <property type="term" value="F:nucleic acid binding"/>
    <property type="evidence" value="ECO:0007669"/>
    <property type="project" value="InterPro"/>
</dbReference>
<keyword evidence="6 10" id="KW-0378">Hydrolase</keyword>
<dbReference type="PROSITE" id="PS01070">
    <property type="entry name" value="NUCLEASE_NON_SPEC"/>
    <property type="match status" value="1"/>
</dbReference>
<evidence type="ECO:0000256" key="9">
    <source>
        <dbReference type="PIRSR" id="PIRSR640255-2"/>
    </source>
</evidence>
<reference evidence="14 15" key="1">
    <citation type="submission" date="2019-02" db="EMBL/GenBank/DDBJ databases">
        <title>Complete Genome Sequence and Methylome Analysis of free living Spirochaetas.</title>
        <authorList>
            <person name="Fomenkov A."/>
            <person name="Dubinina G."/>
            <person name="Leshcheva N."/>
            <person name="Mikheeva N."/>
            <person name="Grabovich M."/>
            <person name="Vincze T."/>
            <person name="Roberts R.J."/>
        </authorList>
    </citation>
    <scope>NUCLEOTIDE SEQUENCE [LARGE SCALE GENOMIC DNA]</scope>
    <source>
        <strain evidence="14 15">K2</strain>
    </source>
</reference>
<dbReference type="InterPro" id="IPR044929">
    <property type="entry name" value="DNA/RNA_non-sp_Endonuclease_sf"/>
</dbReference>
<feature type="active site" description="Proton acceptor" evidence="8">
    <location>
        <position position="99"/>
    </location>
</feature>
<evidence type="ECO:0000256" key="11">
    <source>
        <dbReference type="SAM" id="SignalP"/>
    </source>
</evidence>
<dbReference type="PANTHER" id="PTHR13966">
    <property type="entry name" value="ENDONUCLEASE RELATED"/>
    <property type="match status" value="1"/>
</dbReference>
<keyword evidence="5 10" id="KW-0255">Endonuclease</keyword>
<evidence type="ECO:0000256" key="10">
    <source>
        <dbReference type="RuleBase" id="RU366055"/>
    </source>
</evidence>
<dbReference type="Gene3D" id="3.40.570.10">
    <property type="entry name" value="Extracellular Endonuclease, subunit A"/>
    <property type="match status" value="1"/>
</dbReference>
<keyword evidence="7" id="KW-0460">Magnesium</keyword>
<dbReference type="OrthoDB" id="9770276at2"/>
<dbReference type="Pfam" id="PF01223">
    <property type="entry name" value="Endonuclease_NS"/>
    <property type="match status" value="1"/>
</dbReference>
<evidence type="ECO:0000256" key="2">
    <source>
        <dbReference type="ARBA" id="ARBA00010052"/>
    </source>
</evidence>
<dbReference type="EC" id="3.1.30.-" evidence="10"/>
<feature type="chain" id="PRO_5022945526" description="Endonuclease" evidence="11">
    <location>
        <begin position="21"/>
        <end position="253"/>
    </location>
</feature>
<evidence type="ECO:0000313" key="14">
    <source>
        <dbReference type="EMBL" id="QEN09890.1"/>
    </source>
</evidence>
<evidence type="ECO:0000259" key="12">
    <source>
        <dbReference type="SMART" id="SM00477"/>
    </source>
</evidence>
<dbReference type="KEGG" id="ock:EXM22_08545"/>
<dbReference type="GO" id="GO:0016787">
    <property type="term" value="F:hydrolase activity"/>
    <property type="evidence" value="ECO:0007669"/>
    <property type="project" value="UniProtKB-KW"/>
</dbReference>
<evidence type="ECO:0000256" key="4">
    <source>
        <dbReference type="ARBA" id="ARBA00022723"/>
    </source>
</evidence>
<dbReference type="InterPro" id="IPR040255">
    <property type="entry name" value="Non-specific_endonuclease"/>
</dbReference>
<comment type="similarity">
    <text evidence="2 10">Belongs to the DNA/RNA non-specific endonuclease family.</text>
</comment>
<feature type="domain" description="ENPP1-3/EXOG-like endonuclease/phosphodiesterase" evidence="12">
    <location>
        <begin position="38"/>
        <end position="231"/>
    </location>
</feature>
<evidence type="ECO:0000256" key="7">
    <source>
        <dbReference type="ARBA" id="ARBA00022842"/>
    </source>
</evidence>
<dbReference type="PANTHER" id="PTHR13966:SF5">
    <property type="entry name" value="ENDONUCLEASE G, MITOCHONDRIAL"/>
    <property type="match status" value="1"/>
</dbReference>
<evidence type="ECO:0000256" key="6">
    <source>
        <dbReference type="ARBA" id="ARBA00022801"/>
    </source>
</evidence>
<dbReference type="InterPro" id="IPR044925">
    <property type="entry name" value="His-Me_finger_sf"/>
</dbReference>
<dbReference type="EMBL" id="CP036150">
    <property type="protein sequence ID" value="QEN09890.1"/>
    <property type="molecule type" value="Genomic_DNA"/>
</dbReference>
<keyword evidence="4 9" id="KW-0479">Metal-binding</keyword>
<evidence type="ECO:0000256" key="1">
    <source>
        <dbReference type="ARBA" id="ARBA00001946"/>
    </source>
</evidence>
<keyword evidence="11" id="KW-0732">Signal</keyword>
<evidence type="ECO:0000256" key="8">
    <source>
        <dbReference type="PIRSR" id="PIRSR640255-1"/>
    </source>
</evidence>
<keyword evidence="15" id="KW-1185">Reference proteome</keyword>
<accession>A0A5C1QSC9</accession>
<sequence length="253" mass="28935">MKRILILSIIISLCPLSALFPQGLEIPQVSADSSIYERSFYTLQYNEKFEQPDWVAYELTQEEVVGLAKRSNRFREDREILSGSVALSDYKYSGYDRGHLAPAADMKMSSESMDESFLMSNMSPQVPGFNRGIWAFLESCVRTWASENESIYVVTGPILTKENYPVIGKNEVAVPEYYFKVILDYKEPDYKGIGFVLPNRKGEGRLQDYAVSIDEVEGLTGLNFYPLLPDDLEESIESHYDVSLWRFIEFTSD</sequence>
<evidence type="ECO:0000256" key="3">
    <source>
        <dbReference type="ARBA" id="ARBA00022722"/>
    </source>
</evidence>
<keyword evidence="3 10" id="KW-0540">Nuclease</keyword>
<dbReference type="SMART" id="SM00477">
    <property type="entry name" value="NUC"/>
    <property type="match status" value="1"/>
</dbReference>
<dbReference type="SUPFAM" id="SSF54060">
    <property type="entry name" value="His-Me finger endonucleases"/>
    <property type="match status" value="1"/>
</dbReference>
<evidence type="ECO:0000259" key="13">
    <source>
        <dbReference type="SMART" id="SM00892"/>
    </source>
</evidence>